<evidence type="ECO:0000256" key="2">
    <source>
        <dbReference type="ARBA" id="ARBA00022490"/>
    </source>
</evidence>
<sequence>MTKKQKVQPPFPTKDELRRYIVESPRPIGKREIARAFHIKGEDRPRLKALLRELEADGVVEKGDGRRLTRPEGLPEITVIEIIGTDSDGELLAEPHRWRGDGPVPKIYVVPEKRSRAALGRGDRALARLKLVEPNTYEARIMRVVGTGKQDQILGIYDPTGREGKLNPTSKRAKGDYRLKPEDAAGAVAGELVLAEIKPRRRPMGAQEVRVIERLGDVTGPQAVSLISIHEHEIPVAFPDEAIADAEAAGPVTVKGRTDLRSVPLVTIDGADARDFDDAVWAEADADPKNPGGWHILVAIADVAHYVRAGKALDRTAEERGNSVYFPDRVVPMLPEALSNGWCSLRPDEERGCLVCEMWLDKDGRRLRHRFLRGIMRSAARLTYEQVQAAVDGAPDEVTAPLLEPVIKPLYGAFSSLLAERESRGTLDLDLPERRVLLDEAGKVKAIEPRARLDSHRLIEEFMISANVAAAITLEEKRQPCMYRVHEGPDPAKVEALREFLDSIGLRLAKGQVIRPGTFNRLLGDVQGTAYDQMVNELVLRCQSQAYYGATNLGHFGLSLTRYAHFTSPIRRYSDLLVHRALIRGLKLGEDGLDQDQEARFDDIADHISRTERRAAAAEREAIDRFTAAFLSERVGEIFEGRINGVTRFGLFVTLRDSGADGLVPISSLPQDYYDHVETAHALIGRRWGREFRLGETVSVRLVEVNPITGGIVMQMIEGEEPKESDFRPLPDRNVRQQRPTRPSSKGGRSASEKKRSGTRKKSRDAKMTGKRRT</sequence>
<dbReference type="PANTHER" id="PTHR23355">
    <property type="entry name" value="RIBONUCLEASE"/>
    <property type="match status" value="1"/>
</dbReference>
<dbReference type="PANTHER" id="PTHR23355:SF9">
    <property type="entry name" value="DIS3-LIKE EXONUCLEASE 2"/>
    <property type="match status" value="1"/>
</dbReference>
<name>A0A839SUD3_9PROT</name>
<dbReference type="Gene3D" id="2.40.50.140">
    <property type="entry name" value="Nucleic acid-binding proteins"/>
    <property type="match status" value="1"/>
</dbReference>
<dbReference type="GO" id="GO:0006402">
    <property type="term" value="P:mRNA catabolic process"/>
    <property type="evidence" value="ECO:0007669"/>
    <property type="project" value="TreeGrafter"/>
</dbReference>
<dbReference type="CDD" id="cd04471">
    <property type="entry name" value="S1_RNase_R"/>
    <property type="match status" value="1"/>
</dbReference>
<evidence type="ECO:0000256" key="6">
    <source>
        <dbReference type="ARBA" id="ARBA00022884"/>
    </source>
</evidence>
<dbReference type="GO" id="GO:0003723">
    <property type="term" value="F:RNA binding"/>
    <property type="evidence" value="ECO:0007669"/>
    <property type="project" value="UniProtKB-UniRule"/>
</dbReference>
<keyword evidence="5 7" id="KW-0269">Exonuclease</keyword>
<comment type="similarity">
    <text evidence="7">Belongs to the RNR ribonuclease family. RNase R subfamily.</text>
</comment>
<evidence type="ECO:0000256" key="5">
    <source>
        <dbReference type="ARBA" id="ARBA00022839"/>
    </source>
</evidence>
<dbReference type="GO" id="GO:0005829">
    <property type="term" value="C:cytosol"/>
    <property type="evidence" value="ECO:0007669"/>
    <property type="project" value="TreeGrafter"/>
</dbReference>
<feature type="compositionally biased region" description="Basic and acidic residues" evidence="8">
    <location>
        <begin position="720"/>
        <end position="735"/>
    </location>
</feature>
<dbReference type="Pfam" id="PF00773">
    <property type="entry name" value="RNB"/>
    <property type="match status" value="1"/>
</dbReference>
<evidence type="ECO:0000313" key="11">
    <source>
        <dbReference type="Proteomes" id="UP000581135"/>
    </source>
</evidence>
<dbReference type="InterPro" id="IPR001900">
    <property type="entry name" value="RNase_II/R"/>
</dbReference>
<protein>
    <recommendedName>
        <fullName evidence="7">Ribonuclease R</fullName>
        <shortName evidence="7">RNase R</shortName>
        <ecNumber evidence="7">3.1.13.1</ecNumber>
    </recommendedName>
</protein>
<keyword evidence="4 7" id="KW-0378">Hydrolase</keyword>
<comment type="function">
    <text evidence="7">3'-5' exoribonuclease that releases 5'-nucleoside monophosphates and is involved in maturation of structured RNAs.</text>
</comment>
<evidence type="ECO:0000256" key="4">
    <source>
        <dbReference type="ARBA" id="ARBA00022801"/>
    </source>
</evidence>
<dbReference type="Pfam" id="PF17876">
    <property type="entry name" value="CSD2"/>
    <property type="match status" value="1"/>
</dbReference>
<dbReference type="NCBIfam" id="TIGR00358">
    <property type="entry name" value="3_prime_RNase"/>
    <property type="match status" value="1"/>
</dbReference>
<comment type="catalytic activity">
    <reaction evidence="1 7">
        <text>Exonucleolytic cleavage in the 3'- to 5'-direction to yield nucleoside 5'-phosphates.</text>
        <dbReference type="EC" id="3.1.13.1"/>
    </reaction>
</comment>
<dbReference type="InterPro" id="IPR003029">
    <property type="entry name" value="S1_domain"/>
</dbReference>
<dbReference type="SUPFAM" id="SSF50249">
    <property type="entry name" value="Nucleic acid-binding proteins"/>
    <property type="match status" value="2"/>
</dbReference>
<dbReference type="PROSITE" id="PS50126">
    <property type="entry name" value="S1"/>
    <property type="match status" value="1"/>
</dbReference>
<dbReference type="InterPro" id="IPR022966">
    <property type="entry name" value="RNase_II/R_CS"/>
</dbReference>
<dbReference type="SMART" id="SM00955">
    <property type="entry name" value="RNB"/>
    <property type="match status" value="1"/>
</dbReference>
<dbReference type="InterPro" id="IPR011805">
    <property type="entry name" value="RNase_R"/>
</dbReference>
<dbReference type="Proteomes" id="UP000581135">
    <property type="component" value="Unassembled WGS sequence"/>
</dbReference>
<evidence type="ECO:0000256" key="7">
    <source>
        <dbReference type="HAMAP-Rule" id="MF_01895"/>
    </source>
</evidence>
<evidence type="ECO:0000256" key="1">
    <source>
        <dbReference type="ARBA" id="ARBA00001849"/>
    </source>
</evidence>
<evidence type="ECO:0000256" key="3">
    <source>
        <dbReference type="ARBA" id="ARBA00022722"/>
    </source>
</evidence>
<keyword evidence="11" id="KW-1185">Reference proteome</keyword>
<gene>
    <name evidence="7" type="primary">rnr</name>
    <name evidence="10" type="ORF">FHR98_000867</name>
</gene>
<keyword evidence="2 7" id="KW-0963">Cytoplasm</keyword>
<dbReference type="PROSITE" id="PS01175">
    <property type="entry name" value="RIBONUCLEASE_II"/>
    <property type="match status" value="1"/>
</dbReference>
<dbReference type="InterPro" id="IPR012340">
    <property type="entry name" value="NA-bd_OB-fold"/>
</dbReference>
<dbReference type="SMART" id="SM00316">
    <property type="entry name" value="S1"/>
    <property type="match status" value="1"/>
</dbReference>
<dbReference type="EC" id="3.1.13.1" evidence="7"/>
<keyword evidence="3 7" id="KW-0540">Nuclease</keyword>
<feature type="region of interest" description="Disordered" evidence="8">
    <location>
        <begin position="719"/>
        <end position="774"/>
    </location>
</feature>
<dbReference type="NCBIfam" id="TIGR02063">
    <property type="entry name" value="RNase_R"/>
    <property type="match status" value="1"/>
</dbReference>
<evidence type="ECO:0000256" key="8">
    <source>
        <dbReference type="SAM" id="MobiDB-lite"/>
    </source>
</evidence>
<dbReference type="Pfam" id="PF00575">
    <property type="entry name" value="S1"/>
    <property type="match status" value="1"/>
</dbReference>
<accession>A0A839SUD3</accession>
<dbReference type="InterPro" id="IPR040476">
    <property type="entry name" value="CSD2"/>
</dbReference>
<dbReference type="InterPro" id="IPR004476">
    <property type="entry name" value="RNase_II/RNase_R"/>
</dbReference>
<comment type="subcellular location">
    <subcellularLocation>
        <location evidence="7">Cytoplasm</location>
    </subcellularLocation>
</comment>
<organism evidence="10 11">
    <name type="scientific">Limibacillus halophilus</name>
    <dbReference type="NCBI Taxonomy" id="1579333"/>
    <lineage>
        <taxon>Bacteria</taxon>
        <taxon>Pseudomonadati</taxon>
        <taxon>Pseudomonadota</taxon>
        <taxon>Alphaproteobacteria</taxon>
        <taxon>Rhodospirillales</taxon>
        <taxon>Rhodovibrionaceae</taxon>
        <taxon>Limibacillus</taxon>
    </lineage>
</organism>
<proteinExistence type="inferred from homology"/>
<evidence type="ECO:0000259" key="9">
    <source>
        <dbReference type="PROSITE" id="PS50126"/>
    </source>
</evidence>
<dbReference type="RefSeq" id="WP_246377442.1">
    <property type="nucleotide sequence ID" value="NZ_JACHXA010000002.1"/>
</dbReference>
<reference evidence="10 11" key="1">
    <citation type="submission" date="2020-08" db="EMBL/GenBank/DDBJ databases">
        <title>Genomic Encyclopedia of Type Strains, Phase III (KMG-III): the genomes of soil and plant-associated and newly described type strains.</title>
        <authorList>
            <person name="Whitman W."/>
        </authorList>
    </citation>
    <scope>NUCLEOTIDE SEQUENCE [LARGE SCALE GENOMIC DNA]</scope>
    <source>
        <strain evidence="10 11">CECT 8803</strain>
    </source>
</reference>
<dbReference type="EMBL" id="JACHXA010000002">
    <property type="protein sequence ID" value="MBB3064595.1"/>
    <property type="molecule type" value="Genomic_DNA"/>
</dbReference>
<comment type="caution">
    <text evidence="10">The sequence shown here is derived from an EMBL/GenBank/DDBJ whole genome shotgun (WGS) entry which is preliminary data.</text>
</comment>
<feature type="domain" description="S1 motif" evidence="9">
    <location>
        <begin position="636"/>
        <end position="717"/>
    </location>
</feature>
<keyword evidence="6 7" id="KW-0694">RNA-binding</keyword>
<dbReference type="HAMAP" id="MF_01895">
    <property type="entry name" value="RNase_R"/>
    <property type="match status" value="1"/>
</dbReference>
<evidence type="ECO:0000313" key="10">
    <source>
        <dbReference type="EMBL" id="MBB3064595.1"/>
    </source>
</evidence>
<feature type="compositionally biased region" description="Basic residues" evidence="8">
    <location>
        <begin position="757"/>
        <end position="774"/>
    </location>
</feature>
<dbReference type="GO" id="GO:0008859">
    <property type="term" value="F:exoribonuclease II activity"/>
    <property type="evidence" value="ECO:0007669"/>
    <property type="project" value="UniProtKB-UniRule"/>
</dbReference>
<dbReference type="AlphaFoldDB" id="A0A839SUD3"/>
<dbReference type="InterPro" id="IPR050180">
    <property type="entry name" value="RNR_Ribonuclease"/>
</dbReference>